<evidence type="ECO:0000256" key="1">
    <source>
        <dbReference type="SAM" id="MobiDB-lite"/>
    </source>
</evidence>
<gene>
    <name evidence="3" type="ORF">KVT40_003314</name>
</gene>
<dbReference type="Gene3D" id="3.40.630.30">
    <property type="match status" value="1"/>
</dbReference>
<feature type="domain" description="N-acetyltransferase" evidence="2">
    <location>
        <begin position="72"/>
        <end position="220"/>
    </location>
</feature>
<comment type="caution">
    <text evidence="3">The sequence shown here is derived from an EMBL/GenBank/DDBJ whole genome shotgun (WGS) entry which is preliminary data.</text>
</comment>
<dbReference type="EMBL" id="JAESVG020000003">
    <property type="protein sequence ID" value="KAG8629449.1"/>
    <property type="molecule type" value="Genomic_DNA"/>
</dbReference>
<dbReference type="GO" id="GO:0016747">
    <property type="term" value="F:acyltransferase activity, transferring groups other than amino-acyl groups"/>
    <property type="evidence" value="ECO:0007669"/>
    <property type="project" value="InterPro"/>
</dbReference>
<dbReference type="AlphaFoldDB" id="A0A8K0L4B0"/>
<protein>
    <recommendedName>
        <fullName evidence="2">N-acetyltransferase domain-containing protein</fullName>
    </recommendedName>
</protein>
<dbReference type="OrthoDB" id="2821191at2759"/>
<keyword evidence="4" id="KW-1185">Reference proteome</keyword>
<dbReference type="Pfam" id="PF00583">
    <property type="entry name" value="Acetyltransf_1"/>
    <property type="match status" value="1"/>
</dbReference>
<dbReference type="InterPro" id="IPR016181">
    <property type="entry name" value="Acyl_CoA_acyltransferase"/>
</dbReference>
<name>A0A8K0L4B0_9PEZI</name>
<accession>A0A8K0L4B0</accession>
<organism evidence="3 4">
    <name type="scientific">Elsinoe batatas</name>
    <dbReference type="NCBI Taxonomy" id="2601811"/>
    <lineage>
        <taxon>Eukaryota</taxon>
        <taxon>Fungi</taxon>
        <taxon>Dikarya</taxon>
        <taxon>Ascomycota</taxon>
        <taxon>Pezizomycotina</taxon>
        <taxon>Dothideomycetes</taxon>
        <taxon>Dothideomycetidae</taxon>
        <taxon>Myriangiales</taxon>
        <taxon>Elsinoaceae</taxon>
        <taxon>Elsinoe</taxon>
    </lineage>
</organism>
<dbReference type="InterPro" id="IPR000182">
    <property type="entry name" value="GNAT_dom"/>
</dbReference>
<proteinExistence type="predicted"/>
<dbReference type="SUPFAM" id="SSF55729">
    <property type="entry name" value="Acyl-CoA N-acyltransferases (Nat)"/>
    <property type="match status" value="1"/>
</dbReference>
<feature type="region of interest" description="Disordered" evidence="1">
    <location>
        <begin position="33"/>
        <end position="71"/>
    </location>
</feature>
<evidence type="ECO:0000313" key="4">
    <source>
        <dbReference type="Proteomes" id="UP000809789"/>
    </source>
</evidence>
<feature type="compositionally biased region" description="Polar residues" evidence="1">
    <location>
        <begin position="35"/>
        <end position="49"/>
    </location>
</feature>
<sequence>MPPFTIRPATPCKDDGLRLIRNFDSQLPWLAATGSGDQWGSEPRSTNPKTLAKYRGKVEKSSSSADEPWTNESTRSWVVEVTVPRSELEGSAVAILGDEGVEGEGEDGLVTIPVAGVVLEGKAVEYIGPVMPVQDEKDPFVFVKYLLTDRRAGDLAKGAGAFALRYAVERARELGFKRVVLDCWSGNGGKLAGFYEKQGFTKVGDFQAEHWSGTVLEMRL</sequence>
<feature type="compositionally biased region" description="Polar residues" evidence="1">
    <location>
        <begin position="61"/>
        <end position="71"/>
    </location>
</feature>
<reference evidence="3" key="1">
    <citation type="submission" date="2021-07" db="EMBL/GenBank/DDBJ databases">
        <title>Elsinoe batatas strain:CRI-CJ2 Genome sequencing and assembly.</title>
        <authorList>
            <person name="Huang L."/>
        </authorList>
    </citation>
    <scope>NUCLEOTIDE SEQUENCE</scope>
    <source>
        <strain evidence="3">CRI-CJ2</strain>
    </source>
</reference>
<dbReference type="Proteomes" id="UP000809789">
    <property type="component" value="Unassembled WGS sequence"/>
</dbReference>
<evidence type="ECO:0000259" key="2">
    <source>
        <dbReference type="PROSITE" id="PS51186"/>
    </source>
</evidence>
<dbReference type="PROSITE" id="PS51186">
    <property type="entry name" value="GNAT"/>
    <property type="match status" value="1"/>
</dbReference>
<evidence type="ECO:0000313" key="3">
    <source>
        <dbReference type="EMBL" id="KAG8629449.1"/>
    </source>
</evidence>